<comment type="caution">
    <text evidence="2">The sequence shown here is derived from an EMBL/GenBank/DDBJ whole genome shotgun (WGS) entry which is preliminary data.</text>
</comment>
<dbReference type="EMBL" id="LWQU01000130">
    <property type="protein sequence ID" value="OAN51537.1"/>
    <property type="molecule type" value="Genomic_DNA"/>
</dbReference>
<keyword evidence="1" id="KW-1133">Transmembrane helix</keyword>
<evidence type="ECO:0008006" key="4">
    <source>
        <dbReference type="Google" id="ProtNLM"/>
    </source>
</evidence>
<dbReference type="Proteomes" id="UP000078543">
    <property type="component" value="Unassembled WGS sequence"/>
</dbReference>
<feature type="transmembrane region" description="Helical" evidence="1">
    <location>
        <begin position="48"/>
        <end position="71"/>
    </location>
</feature>
<evidence type="ECO:0000256" key="1">
    <source>
        <dbReference type="SAM" id="Phobius"/>
    </source>
</evidence>
<sequence length="74" mass="7712">MNMLMSLGVLLVVLGGIGLAVPSFSMRQTHDVATIGDLKVQTQEATSYAIPPLASGAVLALGLLMIGGGLYRRR</sequence>
<keyword evidence="1" id="KW-0812">Transmembrane</keyword>
<evidence type="ECO:0000313" key="2">
    <source>
        <dbReference type="EMBL" id="OAN51537.1"/>
    </source>
</evidence>
<dbReference type="OrthoDB" id="9941356at2"/>
<protein>
    <recommendedName>
        <fullName evidence="4">DUF3185 domain-containing protein</fullName>
    </recommendedName>
</protein>
<gene>
    <name evidence="2" type="ORF">A6A05_01355</name>
</gene>
<name>A0A178MRD7_9PROT</name>
<organism evidence="2 3">
    <name type="scientific">Magnetospirillum moscoviense</name>
    <dbReference type="NCBI Taxonomy" id="1437059"/>
    <lineage>
        <taxon>Bacteria</taxon>
        <taxon>Pseudomonadati</taxon>
        <taxon>Pseudomonadota</taxon>
        <taxon>Alphaproteobacteria</taxon>
        <taxon>Rhodospirillales</taxon>
        <taxon>Rhodospirillaceae</taxon>
        <taxon>Magnetospirillum</taxon>
    </lineage>
</organism>
<keyword evidence="3" id="KW-1185">Reference proteome</keyword>
<reference evidence="2 3" key="1">
    <citation type="submission" date="2016-04" db="EMBL/GenBank/DDBJ databases">
        <title>Draft genome sequence of freshwater magnetotactic bacteria Magnetospirillum marisnigri SP-1 and Magnetospirillum moscoviense BB-1.</title>
        <authorList>
            <person name="Koziaeva V."/>
            <person name="Dziuba M.V."/>
            <person name="Ivanov T.M."/>
            <person name="Kuznetsov B."/>
            <person name="Grouzdev D.S."/>
        </authorList>
    </citation>
    <scope>NUCLEOTIDE SEQUENCE [LARGE SCALE GENOMIC DNA]</scope>
    <source>
        <strain evidence="2 3">BB-1</strain>
    </source>
</reference>
<dbReference type="AlphaFoldDB" id="A0A178MRD7"/>
<keyword evidence="1" id="KW-0472">Membrane</keyword>
<evidence type="ECO:0000313" key="3">
    <source>
        <dbReference type="Proteomes" id="UP000078543"/>
    </source>
</evidence>
<accession>A0A178MRD7</accession>
<proteinExistence type="predicted"/>
<dbReference type="RefSeq" id="WP_068499420.1">
    <property type="nucleotide sequence ID" value="NZ_LWQU01000130.1"/>
</dbReference>